<feature type="compositionally biased region" description="Polar residues" evidence="1">
    <location>
        <begin position="94"/>
        <end position="132"/>
    </location>
</feature>
<name>A0A5C3L3L1_COPMA</name>
<feature type="compositionally biased region" description="Polar residues" evidence="1">
    <location>
        <begin position="32"/>
        <end position="44"/>
    </location>
</feature>
<dbReference type="EMBL" id="ML210163">
    <property type="protein sequence ID" value="TFK27584.1"/>
    <property type="molecule type" value="Genomic_DNA"/>
</dbReference>
<dbReference type="Proteomes" id="UP000307440">
    <property type="component" value="Unassembled WGS sequence"/>
</dbReference>
<keyword evidence="3" id="KW-1185">Reference proteome</keyword>
<accession>A0A5C3L3L1</accession>
<feature type="compositionally biased region" description="Polar residues" evidence="1">
    <location>
        <begin position="302"/>
        <end position="321"/>
    </location>
</feature>
<feature type="compositionally biased region" description="Polar residues" evidence="1">
    <location>
        <begin position="1"/>
        <end position="10"/>
    </location>
</feature>
<reference evidence="2 3" key="1">
    <citation type="journal article" date="2019" name="Nat. Ecol. Evol.">
        <title>Megaphylogeny resolves global patterns of mushroom evolution.</title>
        <authorList>
            <person name="Varga T."/>
            <person name="Krizsan K."/>
            <person name="Foldi C."/>
            <person name="Dima B."/>
            <person name="Sanchez-Garcia M."/>
            <person name="Sanchez-Ramirez S."/>
            <person name="Szollosi G.J."/>
            <person name="Szarkandi J.G."/>
            <person name="Papp V."/>
            <person name="Albert L."/>
            <person name="Andreopoulos W."/>
            <person name="Angelini C."/>
            <person name="Antonin V."/>
            <person name="Barry K.W."/>
            <person name="Bougher N.L."/>
            <person name="Buchanan P."/>
            <person name="Buyck B."/>
            <person name="Bense V."/>
            <person name="Catcheside P."/>
            <person name="Chovatia M."/>
            <person name="Cooper J."/>
            <person name="Damon W."/>
            <person name="Desjardin D."/>
            <person name="Finy P."/>
            <person name="Geml J."/>
            <person name="Haridas S."/>
            <person name="Hughes K."/>
            <person name="Justo A."/>
            <person name="Karasinski D."/>
            <person name="Kautmanova I."/>
            <person name="Kiss B."/>
            <person name="Kocsube S."/>
            <person name="Kotiranta H."/>
            <person name="LaButti K.M."/>
            <person name="Lechner B.E."/>
            <person name="Liimatainen K."/>
            <person name="Lipzen A."/>
            <person name="Lukacs Z."/>
            <person name="Mihaltcheva S."/>
            <person name="Morgado L.N."/>
            <person name="Niskanen T."/>
            <person name="Noordeloos M.E."/>
            <person name="Ohm R.A."/>
            <person name="Ortiz-Santana B."/>
            <person name="Ovrebo C."/>
            <person name="Racz N."/>
            <person name="Riley R."/>
            <person name="Savchenko A."/>
            <person name="Shiryaev A."/>
            <person name="Soop K."/>
            <person name="Spirin V."/>
            <person name="Szebenyi C."/>
            <person name="Tomsovsky M."/>
            <person name="Tulloss R.E."/>
            <person name="Uehling J."/>
            <person name="Grigoriev I.V."/>
            <person name="Vagvolgyi C."/>
            <person name="Papp T."/>
            <person name="Martin F.M."/>
            <person name="Miettinen O."/>
            <person name="Hibbett D.S."/>
            <person name="Nagy L.G."/>
        </authorList>
    </citation>
    <scope>NUCLEOTIDE SEQUENCE [LARGE SCALE GENOMIC DNA]</scope>
    <source>
        <strain evidence="2 3">CBS 121175</strain>
    </source>
</reference>
<evidence type="ECO:0000313" key="2">
    <source>
        <dbReference type="EMBL" id="TFK27584.1"/>
    </source>
</evidence>
<feature type="region of interest" description="Disordered" evidence="1">
    <location>
        <begin position="278"/>
        <end position="348"/>
    </location>
</feature>
<sequence>MDRNQGVNSSADRRSSYSSSPTFPPPPYTIERTPNQDQPINSAHNPAYPSYPNRTFPLPSIPPRLSLPPSHSHNRNSLALSPARRDEPLPPVPQENTTPRHAATTPNPARTLGTPNPSTMTAHTRTRSTGDTARSGRDWVVATFTSHYRRKRERREHQEQQRLQAEREKQEQEERQREAQRHIQELARRREEEERRRQEEERRRQEAMVKTRSSVFGIVQKMLSTHSGSRTASPMEEMDRCSEMCQAVGIVLPEILQEAFVEDHTPFYWVCLNADKESESESRGSGTSSRDDTVNDGELENDSNGTSSEAHTADAGSSENVSGDSTDDTTSSPSTQSPSSNGPDPSLEYFPPTLKALLTYCPFLTATSKREIFEALRITSNNELLQLFLQYSGFSALSGGEKLILASSLRNGRPARDNASLVRATGNKFSVAITIPEFQKRMRVCKKVVVYFIVDMRIWQLEFNTRILKWAVKLSLLKKSRRVTLTSFGLVCRPQGPHDAPTFRFREAQYPITVPYSPSDTKTQPSSSRSSKSTGVDIEVAYEGLQMPLQAPGPVTSALQNIFPCMLPDPLTLHADGCPYMDEEKTFYVRLDADFQD</sequence>
<evidence type="ECO:0000256" key="1">
    <source>
        <dbReference type="SAM" id="MobiDB-lite"/>
    </source>
</evidence>
<gene>
    <name evidence="2" type="ORF">FA15DRAFT_159527</name>
</gene>
<feature type="region of interest" description="Disordered" evidence="1">
    <location>
        <begin position="515"/>
        <end position="534"/>
    </location>
</feature>
<protein>
    <submittedName>
        <fullName evidence="2">Uncharacterized protein</fullName>
    </submittedName>
</protein>
<evidence type="ECO:0000313" key="3">
    <source>
        <dbReference type="Proteomes" id="UP000307440"/>
    </source>
</evidence>
<feature type="region of interest" description="Disordered" evidence="1">
    <location>
        <begin position="1"/>
        <end position="209"/>
    </location>
</feature>
<dbReference type="OrthoDB" id="2959034at2759"/>
<feature type="compositionally biased region" description="Basic and acidic residues" evidence="1">
    <location>
        <begin position="155"/>
        <end position="209"/>
    </location>
</feature>
<organism evidence="2 3">
    <name type="scientific">Coprinopsis marcescibilis</name>
    <name type="common">Agaric fungus</name>
    <name type="synonym">Psathyrella marcescibilis</name>
    <dbReference type="NCBI Taxonomy" id="230819"/>
    <lineage>
        <taxon>Eukaryota</taxon>
        <taxon>Fungi</taxon>
        <taxon>Dikarya</taxon>
        <taxon>Basidiomycota</taxon>
        <taxon>Agaricomycotina</taxon>
        <taxon>Agaricomycetes</taxon>
        <taxon>Agaricomycetidae</taxon>
        <taxon>Agaricales</taxon>
        <taxon>Agaricineae</taxon>
        <taxon>Psathyrellaceae</taxon>
        <taxon>Coprinopsis</taxon>
    </lineage>
</organism>
<feature type="compositionally biased region" description="Low complexity" evidence="1">
    <location>
        <begin position="322"/>
        <end position="340"/>
    </location>
</feature>
<dbReference type="AlphaFoldDB" id="A0A5C3L3L1"/>
<proteinExistence type="predicted"/>
<feature type="compositionally biased region" description="Polar residues" evidence="1">
    <location>
        <begin position="516"/>
        <end position="525"/>
    </location>
</feature>